<dbReference type="SMART" id="SM00829">
    <property type="entry name" value="PKS_ER"/>
    <property type="match status" value="1"/>
</dbReference>
<dbReference type="PANTHER" id="PTHR45348">
    <property type="entry name" value="HYPOTHETICAL OXIDOREDUCTASE (EUROFUNG)"/>
    <property type="match status" value="1"/>
</dbReference>
<dbReference type="EMBL" id="KZ819604">
    <property type="protein sequence ID" value="PWN34152.1"/>
    <property type="molecule type" value="Genomic_DNA"/>
</dbReference>
<dbReference type="GeneID" id="37018409"/>
<evidence type="ECO:0000259" key="2">
    <source>
        <dbReference type="SMART" id="SM00829"/>
    </source>
</evidence>
<feature type="domain" description="Enoyl reductase (ER)" evidence="2">
    <location>
        <begin position="99"/>
        <end position="459"/>
    </location>
</feature>
<protein>
    <recommendedName>
        <fullName evidence="2">Enoyl reductase (ER) domain-containing protein</fullName>
    </recommendedName>
</protein>
<dbReference type="OrthoDB" id="10257049at2759"/>
<accession>A0A316V9L7</accession>
<sequence>MATVQTQPVRSGFSALSDHERQEALSFLLVSDEDAVLDGAWEDRPLAKSATLSPSPIEATSEQSSTSQSSLESSRSPSPSSSQLASPSASLLIRSKCQGWERSFELHQDWPIPTIEQEDEVLIQHKSVGLNPVDYKSVLYNFGIPQSPWVLGRDVCGVVKEVGKNVKHLLPGQRVWTCADSRDRRSGAYQGFSVAKAVHIGLVPDIIQDEQAATLGTGLITAAISAFWFFRWPRASQLTGGNVEAVATSSKDRISASPSFMPQENSPWVLIYGGGAITGIFLAQLARLSGSRVIAVASSSNIDYLTSAQVGVSHCIDRFLPQEEIAEKVRSICENDGGLQFIVDTVGSKTAGFSYDLAANIGTSSSTLPPAQMICLAGDPKNPQKGSKDVIVHRISFSTTFYGDDVFATQLLQDLTKLMQQKQLHPVKYEIVPDGLAGVRKGLERLRDNQAPRACKLIVNVADTPDAQLTHLGVRAELGWNGV</sequence>
<feature type="compositionally biased region" description="Low complexity" evidence="1">
    <location>
        <begin position="58"/>
        <end position="87"/>
    </location>
</feature>
<dbReference type="STRING" id="1280837.A0A316V9L7"/>
<evidence type="ECO:0000256" key="1">
    <source>
        <dbReference type="SAM" id="MobiDB-lite"/>
    </source>
</evidence>
<dbReference type="RefSeq" id="XP_025354454.1">
    <property type="nucleotide sequence ID" value="XM_025496628.1"/>
</dbReference>
<keyword evidence="4" id="KW-1185">Reference proteome</keyword>
<proteinExistence type="predicted"/>
<dbReference type="GO" id="GO:0016651">
    <property type="term" value="F:oxidoreductase activity, acting on NAD(P)H"/>
    <property type="evidence" value="ECO:0007669"/>
    <property type="project" value="InterPro"/>
</dbReference>
<dbReference type="InParanoid" id="A0A316V9L7"/>
<reference evidence="3 4" key="1">
    <citation type="journal article" date="2018" name="Mol. Biol. Evol.">
        <title>Broad Genomic Sampling Reveals a Smut Pathogenic Ancestry of the Fungal Clade Ustilaginomycotina.</title>
        <authorList>
            <person name="Kijpornyongpan T."/>
            <person name="Mondo S.J."/>
            <person name="Barry K."/>
            <person name="Sandor L."/>
            <person name="Lee J."/>
            <person name="Lipzen A."/>
            <person name="Pangilinan J."/>
            <person name="LaButti K."/>
            <person name="Hainaut M."/>
            <person name="Henrissat B."/>
            <person name="Grigoriev I.V."/>
            <person name="Spatafora J.W."/>
            <person name="Aime M.C."/>
        </authorList>
    </citation>
    <scope>NUCLEOTIDE SEQUENCE [LARGE SCALE GENOMIC DNA]</scope>
    <source>
        <strain evidence="3 4">MCA 3882</strain>
    </source>
</reference>
<dbReference type="Gene3D" id="3.90.180.10">
    <property type="entry name" value="Medium-chain alcohol dehydrogenases, catalytic domain"/>
    <property type="match status" value="1"/>
</dbReference>
<dbReference type="Pfam" id="PF08240">
    <property type="entry name" value="ADH_N"/>
    <property type="match status" value="1"/>
</dbReference>
<dbReference type="AlphaFoldDB" id="A0A316V9L7"/>
<dbReference type="SUPFAM" id="SSF50129">
    <property type="entry name" value="GroES-like"/>
    <property type="match status" value="1"/>
</dbReference>
<evidence type="ECO:0000313" key="3">
    <source>
        <dbReference type="EMBL" id="PWN34152.1"/>
    </source>
</evidence>
<dbReference type="InterPro" id="IPR011032">
    <property type="entry name" value="GroES-like_sf"/>
</dbReference>
<dbReference type="InterPro" id="IPR047122">
    <property type="entry name" value="Trans-enoyl_RdTase-like"/>
</dbReference>
<dbReference type="PANTHER" id="PTHR45348:SF2">
    <property type="entry name" value="ZINC-TYPE ALCOHOL DEHYDROGENASE-LIKE PROTEIN C2E1P3.01"/>
    <property type="match status" value="1"/>
</dbReference>
<feature type="region of interest" description="Disordered" evidence="1">
    <location>
        <begin position="47"/>
        <end position="87"/>
    </location>
</feature>
<gene>
    <name evidence="3" type="ORF">FA14DRAFT_124191</name>
</gene>
<dbReference type="InterPro" id="IPR020843">
    <property type="entry name" value="ER"/>
</dbReference>
<dbReference type="Proteomes" id="UP000245771">
    <property type="component" value="Unassembled WGS sequence"/>
</dbReference>
<evidence type="ECO:0000313" key="4">
    <source>
        <dbReference type="Proteomes" id="UP000245771"/>
    </source>
</evidence>
<dbReference type="SUPFAM" id="SSF51735">
    <property type="entry name" value="NAD(P)-binding Rossmann-fold domains"/>
    <property type="match status" value="1"/>
</dbReference>
<organism evidence="3 4">
    <name type="scientific">Meira miltonrushii</name>
    <dbReference type="NCBI Taxonomy" id="1280837"/>
    <lineage>
        <taxon>Eukaryota</taxon>
        <taxon>Fungi</taxon>
        <taxon>Dikarya</taxon>
        <taxon>Basidiomycota</taxon>
        <taxon>Ustilaginomycotina</taxon>
        <taxon>Exobasidiomycetes</taxon>
        <taxon>Exobasidiales</taxon>
        <taxon>Brachybasidiaceae</taxon>
        <taxon>Meira</taxon>
    </lineage>
</organism>
<dbReference type="InterPro" id="IPR013154">
    <property type="entry name" value="ADH-like_N"/>
</dbReference>
<dbReference type="InterPro" id="IPR036291">
    <property type="entry name" value="NAD(P)-bd_dom_sf"/>
</dbReference>
<name>A0A316V9L7_9BASI</name>
<dbReference type="Gene3D" id="3.40.50.720">
    <property type="entry name" value="NAD(P)-binding Rossmann-like Domain"/>
    <property type="match status" value="1"/>
</dbReference>
<dbReference type="CDD" id="cd08249">
    <property type="entry name" value="enoyl_reductase_like"/>
    <property type="match status" value="1"/>
</dbReference>